<evidence type="ECO:0000313" key="3">
    <source>
        <dbReference type="Proteomes" id="UP001596422"/>
    </source>
</evidence>
<organism evidence="2 3">
    <name type="scientific">Marinobacterium aestuariivivens</name>
    <dbReference type="NCBI Taxonomy" id="1698799"/>
    <lineage>
        <taxon>Bacteria</taxon>
        <taxon>Pseudomonadati</taxon>
        <taxon>Pseudomonadota</taxon>
        <taxon>Gammaproteobacteria</taxon>
        <taxon>Oceanospirillales</taxon>
        <taxon>Oceanospirillaceae</taxon>
        <taxon>Marinobacterium</taxon>
    </lineage>
</organism>
<dbReference type="RefSeq" id="WP_379913853.1">
    <property type="nucleotide sequence ID" value="NZ_JBHSWE010000002.1"/>
</dbReference>
<proteinExistence type="predicted"/>
<feature type="chain" id="PRO_5045614612" description="Fimbrial assembly protein" evidence="1">
    <location>
        <begin position="32"/>
        <end position="171"/>
    </location>
</feature>
<reference evidence="3" key="1">
    <citation type="journal article" date="2019" name="Int. J. Syst. Evol. Microbiol.">
        <title>The Global Catalogue of Microorganisms (GCM) 10K type strain sequencing project: providing services to taxonomists for standard genome sequencing and annotation.</title>
        <authorList>
            <consortium name="The Broad Institute Genomics Platform"/>
            <consortium name="The Broad Institute Genome Sequencing Center for Infectious Disease"/>
            <person name="Wu L."/>
            <person name="Ma J."/>
        </authorList>
    </citation>
    <scope>NUCLEOTIDE SEQUENCE [LARGE SCALE GENOMIC DNA]</scope>
    <source>
        <strain evidence="3">NBRC 111756</strain>
    </source>
</reference>
<dbReference type="PROSITE" id="PS51318">
    <property type="entry name" value="TAT"/>
    <property type="match status" value="1"/>
</dbReference>
<evidence type="ECO:0000313" key="2">
    <source>
        <dbReference type="EMBL" id="MFC6674153.1"/>
    </source>
</evidence>
<sequence>MKLNKFAFLRRGVVSALAVALGLTFIPSAFAGTTATQTVTYEVQAINEIGVSGNPGALIVNAATAGSAPDAVTDTSTTWAVTTNESTKKITAAINTAMPSGLTLTVNLGAPTGATSAGAVTLGTSAADVVTSISTLNESSLGVTYQLSATSAAGVVASANKTVTFTIADSI</sequence>
<gene>
    <name evidence="2" type="ORF">ACFQDL_31655</name>
</gene>
<name>A0ABW2A9H3_9GAMM</name>
<comment type="caution">
    <text evidence="2">The sequence shown here is derived from an EMBL/GenBank/DDBJ whole genome shotgun (WGS) entry which is preliminary data.</text>
</comment>
<dbReference type="EMBL" id="JBHSWE010000002">
    <property type="protein sequence ID" value="MFC6674153.1"/>
    <property type="molecule type" value="Genomic_DNA"/>
</dbReference>
<evidence type="ECO:0008006" key="4">
    <source>
        <dbReference type="Google" id="ProtNLM"/>
    </source>
</evidence>
<accession>A0ABW2A9H3</accession>
<dbReference type="Proteomes" id="UP001596422">
    <property type="component" value="Unassembled WGS sequence"/>
</dbReference>
<dbReference type="InterPro" id="IPR006311">
    <property type="entry name" value="TAT_signal"/>
</dbReference>
<feature type="signal peptide" evidence="1">
    <location>
        <begin position="1"/>
        <end position="31"/>
    </location>
</feature>
<protein>
    <recommendedName>
        <fullName evidence="4">Fimbrial assembly protein</fullName>
    </recommendedName>
</protein>
<evidence type="ECO:0000256" key="1">
    <source>
        <dbReference type="SAM" id="SignalP"/>
    </source>
</evidence>
<keyword evidence="1" id="KW-0732">Signal</keyword>
<keyword evidence="3" id="KW-1185">Reference proteome</keyword>